<dbReference type="Pfam" id="PF20147">
    <property type="entry name" value="Crinkler"/>
    <property type="match status" value="1"/>
</dbReference>
<comment type="caution">
    <text evidence="6">The sequence shown here is derived from an EMBL/GenBank/DDBJ whole genome shotgun (WGS) entry which is preliminary data.</text>
</comment>
<comment type="subcellular location">
    <subcellularLocation>
        <location evidence="1">Host cell</location>
    </subcellularLocation>
    <subcellularLocation>
        <location evidence="2">Secreted</location>
    </subcellularLocation>
</comment>
<dbReference type="GO" id="GO:0043657">
    <property type="term" value="C:host cell"/>
    <property type="evidence" value="ECO:0007669"/>
    <property type="project" value="UniProtKB-SubCell"/>
</dbReference>
<evidence type="ECO:0000256" key="4">
    <source>
        <dbReference type="SAM" id="Phobius"/>
    </source>
</evidence>
<keyword evidence="3" id="KW-0964">Secreted</keyword>
<dbReference type="EMBL" id="JAKELL010000071">
    <property type="protein sequence ID" value="KAH8984842.1"/>
    <property type="molecule type" value="Genomic_DNA"/>
</dbReference>
<proteinExistence type="predicted"/>
<reference evidence="6" key="1">
    <citation type="submission" date="2022-01" db="EMBL/GenBank/DDBJ databases">
        <title>Comparative genomics reveals a dynamic genome evolution in the ectomycorrhizal milk-cap (Lactarius) mushrooms.</title>
        <authorList>
            <consortium name="DOE Joint Genome Institute"/>
            <person name="Lebreton A."/>
            <person name="Tang N."/>
            <person name="Kuo A."/>
            <person name="LaButti K."/>
            <person name="Drula E."/>
            <person name="Barry K."/>
            <person name="Clum A."/>
            <person name="Lipzen A."/>
            <person name="Mousain D."/>
            <person name="Ng V."/>
            <person name="Wang R."/>
            <person name="Wang X."/>
            <person name="Dai Y."/>
            <person name="Henrissat B."/>
            <person name="Grigoriev I.V."/>
            <person name="Guerin-Laguette A."/>
            <person name="Yu F."/>
            <person name="Martin F.M."/>
        </authorList>
    </citation>
    <scope>NUCLEOTIDE SEQUENCE</scope>
    <source>
        <strain evidence="6">QP</strain>
    </source>
</reference>
<keyword evidence="4" id="KW-1133">Transmembrane helix</keyword>
<evidence type="ECO:0000259" key="5">
    <source>
        <dbReference type="Pfam" id="PF20147"/>
    </source>
</evidence>
<sequence length="233" mass="26334">MLCVHVVRPTATTTIMATNLNVWCLLIDEDHEPIFGEPFPVSIRHDDTIHELKVKIQMMWDRHKLSHIPPNDPEIWKCKSLELSARDSFDLTKSQLDDLKFFFDEDSDVPANVQHLGVAQRMTEFSNRRDDEIWLVVVPQNDADFAVFVWDTQCACAPVVLARIAPLLCHFFICLLVLAPICICGLCTIRHDVSNPIVHELYPSFGTTLAPYFASCLLSVHSLGSSFTPVLCA</sequence>
<keyword evidence="4" id="KW-0472">Membrane</keyword>
<dbReference type="AlphaFoldDB" id="A0AAD4LAP4"/>
<dbReference type="Proteomes" id="UP001201163">
    <property type="component" value="Unassembled WGS sequence"/>
</dbReference>
<name>A0AAD4LAP4_9AGAM</name>
<evidence type="ECO:0000256" key="2">
    <source>
        <dbReference type="ARBA" id="ARBA00004613"/>
    </source>
</evidence>
<gene>
    <name evidence="6" type="ORF">EDB92DRAFT_1463746</name>
</gene>
<feature type="transmembrane region" description="Helical" evidence="4">
    <location>
        <begin position="164"/>
        <end position="189"/>
    </location>
</feature>
<protein>
    <recommendedName>
        <fullName evidence="5">Crinkler effector protein N-terminal domain-containing protein</fullName>
    </recommendedName>
</protein>
<dbReference type="InterPro" id="IPR045379">
    <property type="entry name" value="Crinkler_N"/>
</dbReference>
<keyword evidence="4" id="KW-0812">Transmembrane</keyword>
<dbReference type="GO" id="GO:0005576">
    <property type="term" value="C:extracellular region"/>
    <property type="evidence" value="ECO:0007669"/>
    <property type="project" value="UniProtKB-SubCell"/>
</dbReference>
<evidence type="ECO:0000313" key="7">
    <source>
        <dbReference type="Proteomes" id="UP001201163"/>
    </source>
</evidence>
<feature type="transmembrane region" description="Helical" evidence="4">
    <location>
        <begin position="201"/>
        <end position="220"/>
    </location>
</feature>
<feature type="domain" description="Crinkler effector protein N-terminal" evidence="5">
    <location>
        <begin position="21"/>
        <end position="100"/>
    </location>
</feature>
<evidence type="ECO:0000313" key="6">
    <source>
        <dbReference type="EMBL" id="KAH8984842.1"/>
    </source>
</evidence>
<keyword evidence="7" id="KW-1185">Reference proteome</keyword>
<organism evidence="6 7">
    <name type="scientific">Lactarius akahatsu</name>
    <dbReference type="NCBI Taxonomy" id="416441"/>
    <lineage>
        <taxon>Eukaryota</taxon>
        <taxon>Fungi</taxon>
        <taxon>Dikarya</taxon>
        <taxon>Basidiomycota</taxon>
        <taxon>Agaricomycotina</taxon>
        <taxon>Agaricomycetes</taxon>
        <taxon>Russulales</taxon>
        <taxon>Russulaceae</taxon>
        <taxon>Lactarius</taxon>
    </lineage>
</organism>
<accession>A0AAD4LAP4</accession>
<evidence type="ECO:0000256" key="3">
    <source>
        <dbReference type="ARBA" id="ARBA00022525"/>
    </source>
</evidence>
<evidence type="ECO:0000256" key="1">
    <source>
        <dbReference type="ARBA" id="ARBA00004340"/>
    </source>
</evidence>